<dbReference type="EMBL" id="FJUW01000001">
    <property type="protein sequence ID" value="CZS88238.1"/>
    <property type="molecule type" value="Genomic_DNA"/>
</dbReference>
<comment type="caution">
    <text evidence="1">The sequence shown here is derived from an EMBL/GenBank/DDBJ whole genome shotgun (WGS) entry which is preliminary data.</text>
</comment>
<dbReference type="AlphaFoldDB" id="A0A1E1JR06"/>
<name>A0A1E1JR06_9HELO</name>
<evidence type="ECO:0000313" key="2">
    <source>
        <dbReference type="Proteomes" id="UP000178129"/>
    </source>
</evidence>
<sequence>MVFYNRLSGPIAITVISMPELQNLDCGLNGKGVNFAGLVGDYAGGGIGAGCGGREGWNDVSTYGRVGWNERVTGIWSTEEVQWRCDYIRGFLKGMWASSGRKKVEVVVVTHGSFWGSWGTMVRVMFPDVQLLSCVFDQGGGFREIGEEELRQLRDLAGKCSKT</sequence>
<organism evidence="1 2">
    <name type="scientific">Rhynchosporium graminicola</name>
    <dbReference type="NCBI Taxonomy" id="2792576"/>
    <lineage>
        <taxon>Eukaryota</taxon>
        <taxon>Fungi</taxon>
        <taxon>Dikarya</taxon>
        <taxon>Ascomycota</taxon>
        <taxon>Pezizomycotina</taxon>
        <taxon>Leotiomycetes</taxon>
        <taxon>Helotiales</taxon>
        <taxon>Ploettnerulaceae</taxon>
        <taxon>Rhynchosporium</taxon>
    </lineage>
</organism>
<gene>
    <name evidence="1" type="ORF">RCO7_14103</name>
</gene>
<evidence type="ECO:0008006" key="3">
    <source>
        <dbReference type="Google" id="ProtNLM"/>
    </source>
</evidence>
<protein>
    <recommendedName>
        <fullName evidence="3">Phosphoglycerate mutase family protein</fullName>
    </recommendedName>
</protein>
<keyword evidence="2" id="KW-1185">Reference proteome</keyword>
<accession>A0A1E1JR06</accession>
<evidence type="ECO:0000313" key="1">
    <source>
        <dbReference type="EMBL" id="CZS88238.1"/>
    </source>
</evidence>
<reference evidence="2" key="1">
    <citation type="submission" date="2016-03" db="EMBL/GenBank/DDBJ databases">
        <authorList>
            <person name="Ploux O."/>
        </authorList>
    </citation>
    <scope>NUCLEOTIDE SEQUENCE [LARGE SCALE GENOMIC DNA]</scope>
    <source>
        <strain evidence="2">UK7</strain>
    </source>
</reference>
<dbReference type="Proteomes" id="UP000178129">
    <property type="component" value="Unassembled WGS sequence"/>
</dbReference>
<dbReference type="InParanoid" id="A0A1E1JR06"/>
<proteinExistence type="predicted"/>